<evidence type="ECO:0000256" key="2">
    <source>
        <dbReference type="ARBA" id="ARBA00006484"/>
    </source>
</evidence>
<dbReference type="Pfam" id="PF00106">
    <property type="entry name" value="adh_short"/>
    <property type="match status" value="1"/>
</dbReference>
<keyword evidence="10" id="KW-1185">Reference proteome</keyword>
<dbReference type="PRINTS" id="PR00081">
    <property type="entry name" value="GDHRDH"/>
</dbReference>
<evidence type="ECO:0000256" key="9">
    <source>
        <dbReference type="RuleBase" id="RU000363"/>
    </source>
</evidence>
<dbReference type="InterPro" id="IPR036291">
    <property type="entry name" value="NAD(P)-bd_dom_sf"/>
</dbReference>
<dbReference type="RefSeq" id="XP_010431074.1">
    <property type="nucleotide sequence ID" value="XM_010432772.1"/>
</dbReference>
<reference evidence="11" key="2">
    <citation type="submission" date="2025-08" db="UniProtKB">
        <authorList>
            <consortium name="RefSeq"/>
        </authorList>
    </citation>
    <scope>IDENTIFICATION</scope>
    <source>
        <tissue evidence="11">Leaf</tissue>
    </source>
</reference>
<dbReference type="Gene3D" id="3.40.50.720">
    <property type="entry name" value="NAD(P)-binding Rossmann-like Domain"/>
    <property type="match status" value="1"/>
</dbReference>
<dbReference type="GeneID" id="104715359"/>
<dbReference type="PRINTS" id="PR00080">
    <property type="entry name" value="SDRFAMILY"/>
</dbReference>
<evidence type="ECO:0000256" key="7">
    <source>
        <dbReference type="ARBA" id="ARBA00023002"/>
    </source>
</evidence>
<keyword evidence="6" id="KW-0812">Transmembrane</keyword>
<comment type="similarity">
    <text evidence="2 9">Belongs to the short-chain dehydrogenases/reductases (SDR) family.</text>
</comment>
<dbReference type="Proteomes" id="UP000694864">
    <property type="component" value="Chromosome 9"/>
</dbReference>
<name>A0ABM0TTE0_CAMSA</name>
<dbReference type="InterPro" id="IPR002347">
    <property type="entry name" value="SDR_fam"/>
</dbReference>
<evidence type="ECO:0000256" key="1">
    <source>
        <dbReference type="ARBA" id="ARBA00004606"/>
    </source>
</evidence>
<reference evidence="10" key="1">
    <citation type="journal article" date="2014" name="Nat. Commun.">
        <title>The emerging biofuel crop Camelina sativa retains a highly undifferentiated hexaploid genome structure.</title>
        <authorList>
            <person name="Kagale S."/>
            <person name="Koh C."/>
            <person name="Nixon J."/>
            <person name="Bollina V."/>
            <person name="Clarke W.E."/>
            <person name="Tuteja R."/>
            <person name="Spillane C."/>
            <person name="Robinson S.J."/>
            <person name="Links M.G."/>
            <person name="Clarke C."/>
            <person name="Higgins E.E."/>
            <person name="Huebert T."/>
            <person name="Sharpe A.G."/>
            <person name="Parkin I.A."/>
        </authorList>
    </citation>
    <scope>NUCLEOTIDE SEQUENCE [LARGE SCALE GENOMIC DNA]</scope>
    <source>
        <strain evidence="10">cv. DH55</strain>
    </source>
</reference>
<organism evidence="10 11">
    <name type="scientific">Camelina sativa</name>
    <name type="common">False flax</name>
    <name type="synonym">Myagrum sativum</name>
    <dbReference type="NCBI Taxonomy" id="90675"/>
    <lineage>
        <taxon>Eukaryota</taxon>
        <taxon>Viridiplantae</taxon>
        <taxon>Streptophyta</taxon>
        <taxon>Embryophyta</taxon>
        <taxon>Tracheophyta</taxon>
        <taxon>Spermatophyta</taxon>
        <taxon>Magnoliopsida</taxon>
        <taxon>eudicotyledons</taxon>
        <taxon>Gunneridae</taxon>
        <taxon>Pentapetalae</taxon>
        <taxon>rosids</taxon>
        <taxon>malvids</taxon>
        <taxon>Brassicales</taxon>
        <taxon>Brassicaceae</taxon>
        <taxon>Camelineae</taxon>
        <taxon>Camelina</taxon>
    </lineage>
</organism>
<keyword evidence="3" id="KW-0444">Lipid biosynthesis</keyword>
<evidence type="ECO:0000256" key="4">
    <source>
        <dbReference type="ARBA" id="ARBA00022857"/>
    </source>
</evidence>
<keyword evidence="4" id="KW-0521">NADP</keyword>
<protein>
    <submittedName>
        <fullName evidence="11">11-beta-hydroxysteroid dehydrogenase-like 2</fullName>
    </submittedName>
</protein>
<evidence type="ECO:0000313" key="10">
    <source>
        <dbReference type="Proteomes" id="UP000694864"/>
    </source>
</evidence>
<keyword evidence="6" id="KW-0735">Signal-anchor</keyword>
<keyword evidence="5" id="KW-0752">Steroid biosynthesis</keyword>
<evidence type="ECO:0000256" key="6">
    <source>
        <dbReference type="ARBA" id="ARBA00022968"/>
    </source>
</evidence>
<evidence type="ECO:0000313" key="11">
    <source>
        <dbReference type="RefSeq" id="XP_010431074.1"/>
    </source>
</evidence>
<evidence type="ECO:0000256" key="3">
    <source>
        <dbReference type="ARBA" id="ARBA00022516"/>
    </source>
</evidence>
<accession>A0ABM0TTE0</accession>
<keyword evidence="7" id="KW-0560">Oxidoreductase</keyword>
<evidence type="ECO:0000256" key="8">
    <source>
        <dbReference type="ARBA" id="ARBA00023098"/>
    </source>
</evidence>
<comment type="subcellular location">
    <subcellularLocation>
        <location evidence="1">Membrane</location>
        <topology evidence="1">Single-pass type II membrane protein</topology>
    </subcellularLocation>
</comment>
<evidence type="ECO:0000256" key="5">
    <source>
        <dbReference type="ARBA" id="ARBA00022955"/>
    </source>
</evidence>
<gene>
    <name evidence="11" type="primary">LOC104715359</name>
</gene>
<dbReference type="PANTHER" id="PTHR43391">
    <property type="entry name" value="RETINOL DEHYDROGENASE-RELATED"/>
    <property type="match status" value="1"/>
</dbReference>
<proteinExistence type="inferred from homology"/>
<dbReference type="SUPFAM" id="SSF51735">
    <property type="entry name" value="NAD(P)-binding Rossmann-fold domains"/>
    <property type="match status" value="1"/>
</dbReference>
<sequence>MKIEETAAYGSRGVGETDRLEIVAETLRQLGSGDVIIIPGDVSNVDDCKKFIDETILHFGKLDHLINNAGIPQAVLFEHFTQIQDANHIMDINFWGSTYITYFAIPHLRKSKGKIVVITSASANIPLPSSSVYSASKAALLKFFETLRVEISPDIKITIVMPGYISTDMTTPRFIEKLGSDFILSESVSKCAKAIFKGIGRGETYIAEPSWIKWILLTQNVCPEIVDYVVNYLFVRYAKPFCKRD</sequence>
<keyword evidence="8" id="KW-0443">Lipid metabolism</keyword>
<dbReference type="PANTHER" id="PTHR43391:SF76">
    <property type="entry name" value="11-BETA-HYDROXYSTEROID DEHYDROGENASE-LIKE 2-RELATED"/>
    <property type="match status" value="1"/>
</dbReference>